<reference evidence="1" key="1">
    <citation type="submission" date="2022-10" db="EMBL/GenBank/DDBJ databases">
        <title>Novel sulphate-reducing endosymbionts in the free-living metamonad Anaeramoeba.</title>
        <authorList>
            <person name="Jerlstrom-Hultqvist J."/>
            <person name="Cepicka I."/>
            <person name="Gallot-Lavallee L."/>
            <person name="Salas-Leiva D."/>
            <person name="Curtis B.A."/>
            <person name="Zahonova K."/>
            <person name="Pipaliya S."/>
            <person name="Dacks J."/>
            <person name="Roger A.J."/>
        </authorList>
    </citation>
    <scope>NUCLEOTIDE SEQUENCE</scope>
    <source>
        <strain evidence="1">BMAN</strain>
    </source>
</reference>
<organism evidence="1 2">
    <name type="scientific">Anaeramoeba ignava</name>
    <name type="common">Anaerobic marine amoeba</name>
    <dbReference type="NCBI Taxonomy" id="1746090"/>
    <lineage>
        <taxon>Eukaryota</taxon>
        <taxon>Metamonada</taxon>
        <taxon>Anaeramoebidae</taxon>
        <taxon>Anaeramoeba</taxon>
    </lineage>
</organism>
<dbReference type="OrthoDB" id="18783at2759"/>
<accession>A0A9Q0RDI5</accession>
<keyword evidence="2" id="KW-1185">Reference proteome</keyword>
<dbReference type="AlphaFoldDB" id="A0A9Q0RDI5"/>
<name>A0A9Q0RDI5_ANAIG</name>
<protein>
    <submittedName>
        <fullName evidence="1">Uncharacterized protein</fullName>
    </submittedName>
</protein>
<sequence>MLLKNFSLFLFFYLIFTNFLSFIYTTEYQDPKISYEIHSSNDLRQWNSIFNKIQNRKNEEHWIKIDLFYIPKNNYNNFPQCNQTEENGCLLLTHNFPIKGVDYNTTEHLLNYISDKNNQEKFRNSQEKIVIVLSNDLINSQNLNLEFILDGASTPGGALFDFSGERTRKCLAEKWSLWNSTFISIQDPIEIAFSDENYFSRFQILNEFITPFHSTFFIDYFKKFDWGKFQQTNYPFLFWEPSDQEIIQSVEKSYLSGKKHNPGIRISINIDPIQFEVFSANYTGIAWNRFVSPDSIDPHIIPINYNFTKNDVPQEISFMVLSKNANQTLQFNSFSSPNFFNNEINLISTGEIQNYTQKMDHVSWISLKRPSSSFFSLNQQETVFSKYFSKDSSQILVLISSFDGKNQPFHFNTDDFSFFQINQSNLNFIGSTKISVVHALDSHILQFYIPEDDESTLLFQLSDLYFHWDSKMHLIINNTKHTPKVALIDLPLNIQHISVSAIYDLSNHSLIHFFLTFSTIDSHLFAVVGTISTKTASITNSSSLIPRFIGFAKSSQISLLYLNQSLYCLMLNSQGVCYQNEKKMKNGKIKICDQKGELGTNALNYAIAPFQNWQIFLKQSDQILNVCSEQILVGTYDIGKNSHGFFTSSKKDDLIVLEVHEGISKDEICQNCEGCGEPYFLKGIILDSWKFSFKF</sequence>
<evidence type="ECO:0000313" key="2">
    <source>
        <dbReference type="Proteomes" id="UP001149090"/>
    </source>
</evidence>
<comment type="caution">
    <text evidence="1">The sequence shown here is derived from an EMBL/GenBank/DDBJ whole genome shotgun (WGS) entry which is preliminary data.</text>
</comment>
<dbReference type="OMA" id="IGCEIHS"/>
<gene>
    <name evidence="1" type="ORF">M0811_07198</name>
</gene>
<dbReference type="Proteomes" id="UP001149090">
    <property type="component" value="Unassembled WGS sequence"/>
</dbReference>
<evidence type="ECO:0000313" key="1">
    <source>
        <dbReference type="EMBL" id="KAJ5075628.1"/>
    </source>
</evidence>
<dbReference type="EMBL" id="JAPDFW010000064">
    <property type="protein sequence ID" value="KAJ5075628.1"/>
    <property type="molecule type" value="Genomic_DNA"/>
</dbReference>
<proteinExistence type="predicted"/>